<keyword evidence="10" id="KW-1185">Reference proteome</keyword>
<dbReference type="Proteomes" id="UP000010467">
    <property type="component" value="Chromosome"/>
</dbReference>
<dbReference type="EMBL" id="CP003382">
    <property type="protein sequence ID" value="AFZ68234.1"/>
    <property type="molecule type" value="Genomic_DNA"/>
</dbReference>
<proteinExistence type="inferred from homology"/>
<dbReference type="AlphaFoldDB" id="L0A476"/>
<comment type="cofactor">
    <cofactor evidence="6">
        <name>Mn(2+)</name>
        <dbReference type="ChEBI" id="CHEBI:29035"/>
    </cofactor>
</comment>
<evidence type="ECO:0000256" key="6">
    <source>
        <dbReference type="HAMAP-Rule" id="MF_01518"/>
    </source>
</evidence>
<dbReference type="GO" id="GO:0006146">
    <property type="term" value="P:adenine catabolic process"/>
    <property type="evidence" value="ECO:0007669"/>
    <property type="project" value="InterPro"/>
</dbReference>
<protein>
    <recommendedName>
        <fullName evidence="2 6">Adenine deaminase</fullName>
        <shortName evidence="6">Adenase</shortName>
        <shortName evidence="6">Adenine aminase</shortName>
        <ecNumber evidence="2 6">3.5.4.2</ecNumber>
    </recommendedName>
</protein>
<dbReference type="SUPFAM" id="SSF51556">
    <property type="entry name" value="Metallo-dependent hydrolases"/>
    <property type="match status" value="1"/>
</dbReference>
<name>L0A476_DEIPD</name>
<dbReference type="PANTHER" id="PTHR11113:SF2">
    <property type="entry name" value="ADENINE DEAMINASE"/>
    <property type="match status" value="1"/>
</dbReference>
<evidence type="ECO:0000259" key="8">
    <source>
        <dbReference type="Pfam" id="PF13382"/>
    </source>
</evidence>
<sequence length="547" mass="58290">MPDAQTRSRQRLVQVAQGHEQADLVIRNARVVLVQTGEVVQADVAVAEGRFAGLGSYRGHEILDAQGQYLVPGFMDAHVHIESSLLTPRRFAQAVTAHGTTSVVCEPHEIVNVLGVTGLEWMLAAGRESGLRVYASCPSSVPASPFESGAHRLNAQDIQDGLAREGVLGLAEVMNWPGVLGGDAQVWSILAAARGKRVDGHGSGLPDVNAYASAGIHSDHEAVTEDEARARLRAGLWLMVRDGSGARNLEALAPVLREKPRRAMLVTDDTDARELVQDGHLDRVLRNAVRCGLDPLYALALVTMHPAEYWGLHDLGLIAPGYRADFALVRDLQDWRATHTHVADARPTRAMAAPEGGGVDLGHGWRELFLGVPETSPVMGVQAEQIVTLKLPSSTAPTVKLASYARHGQGARVGTARAAGIGLTRGALGLSVQHDAHHLLIAGADDDDIRFCAQTIADMGGGAAVVLRGEVLARLPLPVAGLMSDLEPAEVVRQQQEVEEAARSLGCTLPNALITLSFLGLTVIPSLKVTPDGLFDVEDQKFVHGQQ</sequence>
<dbReference type="STRING" id="937777.Deipe_2770"/>
<reference evidence="10" key="1">
    <citation type="submission" date="2012-03" db="EMBL/GenBank/DDBJ databases">
        <title>Complete sequence of chromosome of Deinococcus peraridilitoris DSM 19664.</title>
        <authorList>
            <person name="Lucas S."/>
            <person name="Copeland A."/>
            <person name="Lapidus A."/>
            <person name="Glavina del Rio T."/>
            <person name="Dalin E."/>
            <person name="Tice H."/>
            <person name="Bruce D."/>
            <person name="Goodwin L."/>
            <person name="Pitluck S."/>
            <person name="Peters L."/>
            <person name="Mikhailova N."/>
            <person name="Lu M."/>
            <person name="Kyrpides N."/>
            <person name="Mavromatis K."/>
            <person name="Ivanova N."/>
            <person name="Brettin T."/>
            <person name="Detter J.C."/>
            <person name="Han C."/>
            <person name="Larimer F."/>
            <person name="Land M."/>
            <person name="Hauser L."/>
            <person name="Markowitz V."/>
            <person name="Cheng J.-F."/>
            <person name="Hugenholtz P."/>
            <person name="Woyke T."/>
            <person name="Wu D."/>
            <person name="Pukall R."/>
            <person name="Steenblock K."/>
            <person name="Brambilla E."/>
            <person name="Klenk H.-P."/>
            <person name="Eisen J.A."/>
        </authorList>
    </citation>
    <scope>NUCLEOTIDE SEQUENCE [LARGE SCALE GENOMIC DNA]</scope>
    <source>
        <strain evidence="10">DSM 19664 / LMG 22246 / CIP 109416 / KR-200</strain>
    </source>
</reference>
<feature type="domain" description="Amidohydrolase-related" evidence="7">
    <location>
        <begin position="69"/>
        <end position="329"/>
    </location>
</feature>
<evidence type="ECO:0000256" key="2">
    <source>
        <dbReference type="ARBA" id="ARBA00012782"/>
    </source>
</evidence>
<evidence type="ECO:0000313" key="9">
    <source>
        <dbReference type="EMBL" id="AFZ68234.1"/>
    </source>
</evidence>
<accession>L0A476</accession>
<gene>
    <name evidence="6" type="primary">ade</name>
    <name evidence="9" type="ordered locus">Deipe_2770</name>
</gene>
<dbReference type="Pfam" id="PF01979">
    <property type="entry name" value="Amidohydro_1"/>
    <property type="match status" value="1"/>
</dbReference>
<dbReference type="InterPro" id="IPR006679">
    <property type="entry name" value="Adenine_deam"/>
</dbReference>
<dbReference type="Pfam" id="PF13382">
    <property type="entry name" value="Adenine_deam_C"/>
    <property type="match status" value="1"/>
</dbReference>
<dbReference type="OrthoDB" id="9775607at2"/>
<evidence type="ECO:0000259" key="7">
    <source>
        <dbReference type="Pfam" id="PF01979"/>
    </source>
</evidence>
<dbReference type="InterPro" id="IPR006680">
    <property type="entry name" value="Amidohydro-rel"/>
</dbReference>
<dbReference type="GO" id="GO:0000034">
    <property type="term" value="F:adenine deaminase activity"/>
    <property type="evidence" value="ECO:0007669"/>
    <property type="project" value="UniProtKB-UniRule"/>
</dbReference>
<dbReference type="PATRIC" id="fig|937777.3.peg.2785"/>
<organism evidence="9 10">
    <name type="scientific">Deinococcus peraridilitoris (strain DSM 19664 / LMG 22246 / CIP 109416 / KR-200)</name>
    <dbReference type="NCBI Taxonomy" id="937777"/>
    <lineage>
        <taxon>Bacteria</taxon>
        <taxon>Thermotogati</taxon>
        <taxon>Deinococcota</taxon>
        <taxon>Deinococci</taxon>
        <taxon>Deinococcales</taxon>
        <taxon>Deinococcaceae</taxon>
        <taxon>Deinococcus</taxon>
    </lineage>
</organism>
<evidence type="ECO:0000256" key="5">
    <source>
        <dbReference type="ARBA" id="ARBA00047720"/>
    </source>
</evidence>
<dbReference type="KEGG" id="dpd:Deipe_2770"/>
<dbReference type="Gene3D" id="3.20.20.140">
    <property type="entry name" value="Metal-dependent hydrolases"/>
    <property type="match status" value="1"/>
</dbReference>
<keyword evidence="3 6" id="KW-0378">Hydrolase</keyword>
<comment type="similarity">
    <text evidence="1 6">Belongs to the metallo-dependent hydrolases superfamily. Adenine deaminase family.</text>
</comment>
<dbReference type="PANTHER" id="PTHR11113">
    <property type="entry name" value="N-ACETYLGLUCOSAMINE-6-PHOSPHATE DEACETYLASE"/>
    <property type="match status" value="1"/>
</dbReference>
<feature type="domain" description="Adenine deaminase C-terminal" evidence="8">
    <location>
        <begin position="396"/>
        <end position="540"/>
    </location>
</feature>
<comment type="catalytic activity">
    <reaction evidence="5 6">
        <text>adenine + H2O + H(+) = hypoxanthine + NH4(+)</text>
        <dbReference type="Rhea" id="RHEA:23688"/>
        <dbReference type="ChEBI" id="CHEBI:15377"/>
        <dbReference type="ChEBI" id="CHEBI:15378"/>
        <dbReference type="ChEBI" id="CHEBI:16708"/>
        <dbReference type="ChEBI" id="CHEBI:17368"/>
        <dbReference type="ChEBI" id="CHEBI:28938"/>
        <dbReference type="EC" id="3.5.4.2"/>
    </reaction>
</comment>
<dbReference type="SUPFAM" id="SSF51338">
    <property type="entry name" value="Composite domain of metallo-dependent hydrolases"/>
    <property type="match status" value="1"/>
</dbReference>
<dbReference type="InterPro" id="IPR032466">
    <property type="entry name" value="Metal_Hydrolase"/>
</dbReference>
<dbReference type="HAMAP" id="MF_01518">
    <property type="entry name" value="Adenine_deamin"/>
    <property type="match status" value="1"/>
</dbReference>
<dbReference type="eggNOG" id="COG1001">
    <property type="taxonomic scope" value="Bacteria"/>
</dbReference>
<evidence type="ECO:0000256" key="1">
    <source>
        <dbReference type="ARBA" id="ARBA00006773"/>
    </source>
</evidence>
<keyword evidence="4 6" id="KW-0464">Manganese</keyword>
<dbReference type="RefSeq" id="WP_015236536.1">
    <property type="nucleotide sequence ID" value="NC_019793.1"/>
</dbReference>
<dbReference type="HOGENOM" id="CLU_027935_0_0_0"/>
<evidence type="ECO:0000256" key="4">
    <source>
        <dbReference type="ARBA" id="ARBA00023211"/>
    </source>
</evidence>
<dbReference type="InterPro" id="IPR011059">
    <property type="entry name" value="Metal-dep_hydrolase_composite"/>
</dbReference>
<evidence type="ECO:0000256" key="3">
    <source>
        <dbReference type="ARBA" id="ARBA00022801"/>
    </source>
</evidence>
<dbReference type="Gene3D" id="2.30.40.10">
    <property type="entry name" value="Urease, subunit C, domain 1"/>
    <property type="match status" value="1"/>
</dbReference>
<dbReference type="EC" id="3.5.4.2" evidence="2 6"/>
<evidence type="ECO:0000313" key="10">
    <source>
        <dbReference type="Proteomes" id="UP000010467"/>
    </source>
</evidence>
<dbReference type="InterPro" id="IPR026912">
    <property type="entry name" value="Adenine_deam_C"/>
</dbReference>